<dbReference type="PROSITE" id="PS51228">
    <property type="entry name" value="ACB_2"/>
    <property type="match status" value="1"/>
</dbReference>
<dbReference type="Pfam" id="PF01553">
    <property type="entry name" value="Acyltransferase"/>
    <property type="match status" value="1"/>
</dbReference>
<dbReference type="PANTHER" id="PTHR30244">
    <property type="entry name" value="TRANSAMINASE"/>
    <property type="match status" value="1"/>
</dbReference>
<dbReference type="InParanoid" id="B5Y5M6"/>
<dbReference type="GO" id="GO:0030170">
    <property type="term" value="F:pyridoxal phosphate binding"/>
    <property type="evidence" value="ECO:0007669"/>
    <property type="project" value="TreeGrafter"/>
</dbReference>
<evidence type="ECO:0000313" key="2">
    <source>
        <dbReference type="EMBL" id="ACI65682.1"/>
    </source>
</evidence>
<organism evidence="2 3">
    <name type="scientific">Phaeodactylum tricornutum (strain CCAP 1055/1)</name>
    <dbReference type="NCBI Taxonomy" id="556484"/>
    <lineage>
        <taxon>Eukaryota</taxon>
        <taxon>Sar</taxon>
        <taxon>Stramenopiles</taxon>
        <taxon>Ochrophyta</taxon>
        <taxon>Bacillariophyta</taxon>
        <taxon>Bacillariophyceae</taxon>
        <taxon>Bacillariophycidae</taxon>
        <taxon>Naviculales</taxon>
        <taxon>Phaeodactylaceae</taxon>
        <taxon>Phaeodactylum</taxon>
    </lineage>
</organism>
<evidence type="ECO:0000259" key="1">
    <source>
        <dbReference type="PROSITE" id="PS51228"/>
    </source>
</evidence>
<proteinExistence type="predicted"/>
<dbReference type="GO" id="GO:0008483">
    <property type="term" value="F:transaminase activity"/>
    <property type="evidence" value="ECO:0007669"/>
    <property type="project" value="TreeGrafter"/>
</dbReference>
<dbReference type="GO" id="GO:0000062">
    <property type="term" value="F:fatty-acyl-CoA binding"/>
    <property type="evidence" value="ECO:0007669"/>
    <property type="project" value="InterPro"/>
</dbReference>
<keyword evidence="3" id="KW-1185">Reference proteome</keyword>
<dbReference type="Pfam" id="PF07993">
    <property type="entry name" value="NAD_binding_4"/>
    <property type="match status" value="1"/>
</dbReference>
<dbReference type="Gene3D" id="1.20.80.10">
    <property type="match status" value="1"/>
</dbReference>
<dbReference type="HOGENOM" id="CLU_230256_0_0_1"/>
<protein>
    <recommendedName>
        <fullName evidence="1">ACB domain-containing protein</fullName>
    </recommendedName>
</protein>
<dbReference type="Gene3D" id="3.40.50.720">
    <property type="entry name" value="NAD(P)-binding Rossmann-like Domain"/>
    <property type="match status" value="1"/>
</dbReference>
<dbReference type="EMBL" id="CP001142">
    <property type="protein sequence ID" value="ACI65682.1"/>
    <property type="molecule type" value="Genomic_DNA"/>
</dbReference>
<dbReference type="InterPro" id="IPR035984">
    <property type="entry name" value="Acyl-CoA-binding_sf"/>
</dbReference>
<dbReference type="InterPro" id="IPR014352">
    <property type="entry name" value="FERM/acyl-CoA-bd_prot_sf"/>
</dbReference>
<dbReference type="GeneID" id="7204105"/>
<dbReference type="Proteomes" id="UP000000759">
    <property type="component" value="Chromosome 3"/>
</dbReference>
<dbReference type="InterPro" id="IPR013120">
    <property type="entry name" value="FAR_NAD-bd"/>
</dbReference>
<accession>B5Y5M6</accession>
<dbReference type="InterPro" id="IPR000653">
    <property type="entry name" value="DegT/StrS_aminotransferase"/>
</dbReference>
<dbReference type="eggNOG" id="KOG3730">
    <property type="taxonomic scope" value="Eukaryota"/>
</dbReference>
<dbReference type="PANTHER" id="PTHR30244:SF34">
    <property type="entry name" value="DTDP-4-AMINO-4,6-DIDEOXYGALACTOSE TRANSAMINASE"/>
    <property type="match status" value="1"/>
</dbReference>
<dbReference type="SMART" id="SM00563">
    <property type="entry name" value="PlsC"/>
    <property type="match status" value="1"/>
</dbReference>
<dbReference type="SUPFAM" id="SSF47027">
    <property type="entry name" value="Acyl-CoA binding protein"/>
    <property type="match status" value="1"/>
</dbReference>
<dbReference type="eggNOG" id="KOG1221">
    <property type="taxonomic scope" value="Eukaryota"/>
</dbReference>
<dbReference type="InterPro" id="IPR015421">
    <property type="entry name" value="PyrdxlP-dep_Trfase_major"/>
</dbReference>
<evidence type="ECO:0000313" key="3">
    <source>
        <dbReference type="Proteomes" id="UP000000759"/>
    </source>
</evidence>
<dbReference type="PaxDb" id="2850-Phatr44189"/>
<dbReference type="STRING" id="556484.B5Y5M6"/>
<dbReference type="Pfam" id="PF00887">
    <property type="entry name" value="ACBP"/>
    <property type="match status" value="1"/>
</dbReference>
<dbReference type="SUPFAM" id="SSF69593">
    <property type="entry name" value="Glycerol-3-phosphate (1)-acyltransferase"/>
    <property type="match status" value="1"/>
</dbReference>
<reference evidence="2 3" key="1">
    <citation type="journal article" date="2008" name="Nature">
        <title>The Phaeodactylum genome reveals the evolutionary history of diatom genomes.</title>
        <authorList>
            <person name="Bowler C."/>
            <person name="Allen A.E."/>
            <person name="Badger J.H."/>
            <person name="Grimwood J."/>
            <person name="Jabbari K."/>
            <person name="Kuo A."/>
            <person name="Maheswari U."/>
            <person name="Martens C."/>
            <person name="Maumus F."/>
            <person name="Otillar R.P."/>
            <person name="Rayko E."/>
            <person name="Salamov A."/>
            <person name="Vandepoele K."/>
            <person name="Beszteri B."/>
            <person name="Gruber A."/>
            <person name="Heijde M."/>
            <person name="Katinka M."/>
            <person name="Mock T."/>
            <person name="Valentin K."/>
            <person name="Verret F."/>
            <person name="Berges J.A."/>
            <person name="Brownlee C."/>
            <person name="Cadoret J.P."/>
            <person name="Chiovitti A."/>
            <person name="Choi C.J."/>
            <person name="Coesel S."/>
            <person name="De Martino A."/>
            <person name="Detter J.C."/>
            <person name="Durkin C."/>
            <person name="Falciatore A."/>
            <person name="Fournet J."/>
            <person name="Haruta M."/>
            <person name="Huysman M.J."/>
            <person name="Jenkins B.D."/>
            <person name="Jiroutova K."/>
            <person name="Jorgensen R.E."/>
            <person name="Joubert Y."/>
            <person name="Kaplan A."/>
            <person name="Kroger N."/>
            <person name="Kroth P.G."/>
            <person name="La Roche J."/>
            <person name="Lindquist E."/>
            <person name="Lommer M."/>
            <person name="Martin-Jezequel V."/>
            <person name="Lopez P.J."/>
            <person name="Lucas S."/>
            <person name="Mangogna M."/>
            <person name="McGinnis K."/>
            <person name="Medlin L.K."/>
            <person name="Montsant A."/>
            <person name="Oudot-Le Secq M.P."/>
            <person name="Napoli C."/>
            <person name="Obornik M."/>
            <person name="Parker M.S."/>
            <person name="Petit J.L."/>
            <person name="Porcel B.M."/>
            <person name="Poulsen N."/>
            <person name="Robison M."/>
            <person name="Rychlewski L."/>
            <person name="Rynearson T.A."/>
            <person name="Schmutz J."/>
            <person name="Shapiro H."/>
            <person name="Siaut M."/>
            <person name="Stanley M."/>
            <person name="Sussman M.R."/>
            <person name="Taylor A.R."/>
            <person name="Vardi A."/>
            <person name="von Dassow P."/>
            <person name="Vyverman W."/>
            <person name="Willis A."/>
            <person name="Wyrwicz L.S."/>
            <person name="Rokhsar D.S."/>
            <person name="Weissenbach J."/>
            <person name="Armbrust E.V."/>
            <person name="Green B.R."/>
            <person name="Van de Peer Y."/>
            <person name="Grigoriev I.V."/>
        </authorList>
    </citation>
    <scope>NUCLEOTIDE SEQUENCE [LARGE SCALE GENOMIC DNA]</scope>
    <source>
        <strain evidence="2 3">CCAP 1055/1</strain>
    </source>
</reference>
<sequence>MPTRANENQSLQELFDSVVQLIRETPTPDDSAHQLSTGDKLRLYGLYKHIEASAASDNSDKTAVDEEAAPSIFRVEAYAKYQALKACTGLSREEAMREYISLLSAQENSLGEICRDWWHSSNSVANDGKSSFAKEVETPIDPMLEEDTKASKLAESKDVKHTEMNKASHVEPAAVSRPKPSKHFFGVSPLIPRGQLDIKYRDLLYASRHCATNMIRRSTMPCYQHYERKIKNQWIRGMEGDGQSPQNVVVGLAVRSLLDLYLLSRSFPEGSQIIICPPINVPGMLRVLRHHRLEVVGVDLPPSDETTRNTTTTISVDIEGIEAAITDKTVAILVVHPFGMVSASNRDFERIKTLADQHKLDVMEDCAEIFTGLGSLSYRGSPQADVVFVSFGLIKTSTALGGGIAMVKNIKVAETMKRLHFSVYQYQTNAEYFGKVLYALCIRFVTDFPWMCGMIHQLCVIFRLDFDYFVTSLLRGFGRSPMDSSGTKFDQAIHQFRRRPCAALLALLSYRLQEANQHVPSVLHKKDQCLKITRLLKSTIPNVNLPAPTPYCTNSNWLFPIVSETPGKQSTQLGKLGFDATQGSSQLCCVSPNCKRAEKLMKALLYLPVCGKKLCNLEMKRLVDGLRTFPCNGDEPVQPGFGCNVDFLLKTRLSLSMALCIFFVFSRDVAFLIRQIHLGIVALGIFLVVCIASSKLLRWLVADYYINSSTAVGKYIDLLGQHPDYESHRDISNHSTIPGLQAVRTSVFQSSPALRLPQCSPCERKVILTGATGFIGSLVLRDLLLHRKVLGIKKVILICRSKRGISAQARIDTLLENTAVYGFLDKTEKSDLVKVIEGDVTRPNALLCKTDLYDVRNDGSISHLIHCAASVSFTQSLPAAATANISSPLYLQDLAASLAHEKTHFVHVSTAFVHGGLSGTDDEPLSERLFPLGSFDANDLYSSMQSTEFLASKAMRELRFPNSYTFSKCVCEHLLVKNSKVRTTIFRPSIVGPACEMPFEGWAGERPTTLVAAACLYLSYQWNLWSFGPYRVSCIPVDVVSRFLLSRAFAEGGFRDVVGVYDSSSDEDFEKVSCASSALADTVYAGDPESSNLPLYTIHNATWDSASAPSSTFTWLDYASTVTQVGSLFGHFGRATAYIGLILSTQVLSILNPSLELYTRIHRSIVKAPLLFVETVFAYLRVDASNIRRLLSFIDLPLLFFPFMNTSFHFRSRLVAKDFDGQRYALNCVLAAHVFLATTSECRRSQNPSKERNTYPTFFLLGGRIHEPVLSDSWWALTQPRGSLVIRCIGFLAKKVLRLCFNEVSVDLFSFAEAIREAENTGRPIRIVLTPTHRSVFDFILLSFLAFSLPELQVDIPFVAAAEDFRQLPIIGWLCSCARAIFIRRGTGQVDPDSNQQIQAIGIHRHGPVPVMEVFIEGTRSRDGRFAKPKTGVLKCLHQSGIDSLIVPVAISYEAIPEQHYMEKELVTGASLKMSTPGALQWLLDVFDGKNSFGNVLVSAGAPLVMNAAEKTNFKELVWSIQGRQRDLMYISRYHVEAISRLLDIDCDTVEGVILLNLDA</sequence>
<dbReference type="InterPro" id="IPR002123">
    <property type="entry name" value="Plipid/glycerol_acylTrfase"/>
</dbReference>
<gene>
    <name evidence="2" type="ORF">PHATR_44189</name>
</gene>
<dbReference type="Gene3D" id="3.40.640.10">
    <property type="entry name" value="Type I PLP-dependent aspartate aminotransferase-like (Major domain)"/>
    <property type="match status" value="1"/>
</dbReference>
<feature type="domain" description="ACB" evidence="1">
    <location>
        <begin position="11"/>
        <end position="112"/>
    </location>
</feature>
<dbReference type="InterPro" id="IPR036291">
    <property type="entry name" value="NAD(P)-bd_dom_sf"/>
</dbReference>
<dbReference type="SUPFAM" id="SSF53383">
    <property type="entry name" value="PLP-dependent transferases"/>
    <property type="match status" value="1"/>
</dbReference>
<reference evidence="3" key="2">
    <citation type="submission" date="2008-08" db="EMBL/GenBank/DDBJ databases">
        <authorList>
            <consortium name="Diatom Consortium"/>
            <person name="Grigoriev I."/>
            <person name="Grimwood J."/>
            <person name="Kuo A."/>
            <person name="Otillar R.P."/>
            <person name="Salamov A."/>
            <person name="Detter J.C."/>
            <person name="Lindquist E."/>
            <person name="Shapiro H."/>
            <person name="Lucas S."/>
            <person name="Glavina del Rio T."/>
            <person name="Pitluck S."/>
            <person name="Rokhsar D."/>
            <person name="Bowler C."/>
        </authorList>
    </citation>
    <scope>GENOME REANNOTATION</scope>
    <source>
        <strain evidence="3">CCAP 1055/1</strain>
    </source>
</reference>
<dbReference type="GO" id="GO:0016746">
    <property type="term" value="F:acyltransferase activity"/>
    <property type="evidence" value="ECO:0007669"/>
    <property type="project" value="InterPro"/>
</dbReference>
<dbReference type="OrthoDB" id="7786253at2759"/>
<dbReference type="RefSeq" id="XP_002186212.1">
    <property type="nucleotide sequence ID" value="XM_002186176.1"/>
</dbReference>
<dbReference type="InterPro" id="IPR041728">
    <property type="entry name" value="GPAT/DHAPAT_LPLAT"/>
</dbReference>
<dbReference type="InterPro" id="IPR015424">
    <property type="entry name" value="PyrdxlP-dep_Trfase"/>
</dbReference>
<name>B5Y5M6_PHATC</name>
<dbReference type="GO" id="GO:0000271">
    <property type="term" value="P:polysaccharide biosynthetic process"/>
    <property type="evidence" value="ECO:0007669"/>
    <property type="project" value="TreeGrafter"/>
</dbReference>
<dbReference type="InterPro" id="IPR000582">
    <property type="entry name" value="Acyl-CoA-binding_protein"/>
</dbReference>
<dbReference type="KEGG" id="pti:PHATR_44189"/>
<dbReference type="CDD" id="cd07993">
    <property type="entry name" value="LPLAT_DHAPAT-like"/>
    <property type="match status" value="1"/>
</dbReference>
<dbReference type="Pfam" id="PF01041">
    <property type="entry name" value="DegT_DnrJ_EryC1"/>
    <property type="match status" value="1"/>
</dbReference>
<dbReference type="SUPFAM" id="SSF51735">
    <property type="entry name" value="NAD(P)-binding Rossmann-fold domains"/>
    <property type="match status" value="1"/>
</dbReference>